<evidence type="ECO:0000259" key="5">
    <source>
        <dbReference type="PROSITE" id="PS50110"/>
    </source>
</evidence>
<dbReference type="PANTHER" id="PTHR43214">
    <property type="entry name" value="TWO-COMPONENT RESPONSE REGULATOR"/>
    <property type="match status" value="1"/>
</dbReference>
<keyword evidence="2" id="KW-0238">DNA-binding</keyword>
<dbReference type="GO" id="GO:0000160">
    <property type="term" value="P:phosphorelay signal transduction system"/>
    <property type="evidence" value="ECO:0007669"/>
    <property type="project" value="InterPro"/>
</dbReference>
<dbReference type="Gene3D" id="1.10.10.10">
    <property type="entry name" value="Winged helix-like DNA-binding domain superfamily/Winged helix DNA-binding domain"/>
    <property type="match status" value="1"/>
</dbReference>
<evidence type="ECO:0000256" key="1">
    <source>
        <dbReference type="ARBA" id="ARBA00022553"/>
    </source>
</evidence>
<dbReference type="EMBL" id="RXZH01000001">
    <property type="protein sequence ID" value="RTZ17525.1"/>
    <property type="molecule type" value="Genomic_DNA"/>
</dbReference>
<dbReference type="SMART" id="SM00421">
    <property type="entry name" value="HTH_LUXR"/>
    <property type="match status" value="1"/>
</dbReference>
<accession>A0A3S0PQT5</accession>
<comment type="caution">
    <text evidence="6">The sequence shown here is derived from an EMBL/GenBank/DDBJ whole genome shotgun (WGS) entry which is preliminary data.</text>
</comment>
<dbReference type="Pfam" id="PF00072">
    <property type="entry name" value="Response_reg"/>
    <property type="match status" value="1"/>
</dbReference>
<dbReference type="RefSeq" id="WP_126572281.1">
    <property type="nucleotide sequence ID" value="NZ_RXZH01000001.1"/>
</dbReference>
<dbReference type="OrthoDB" id="9796655at2"/>
<dbReference type="CDD" id="cd17535">
    <property type="entry name" value="REC_NarL-like"/>
    <property type="match status" value="1"/>
</dbReference>
<dbReference type="InterPro" id="IPR011006">
    <property type="entry name" value="CheY-like_superfamily"/>
</dbReference>
<dbReference type="SMART" id="SM00448">
    <property type="entry name" value="REC"/>
    <property type="match status" value="1"/>
</dbReference>
<feature type="domain" description="HTH luxR-type" evidence="4">
    <location>
        <begin position="142"/>
        <end position="207"/>
    </location>
</feature>
<dbReference type="InterPro" id="IPR036388">
    <property type="entry name" value="WH-like_DNA-bd_sf"/>
</dbReference>
<dbReference type="PROSITE" id="PS00622">
    <property type="entry name" value="HTH_LUXR_1"/>
    <property type="match status" value="1"/>
</dbReference>
<evidence type="ECO:0000256" key="2">
    <source>
        <dbReference type="ARBA" id="ARBA00023125"/>
    </source>
</evidence>
<dbReference type="InterPro" id="IPR000792">
    <property type="entry name" value="Tscrpt_reg_LuxR_C"/>
</dbReference>
<evidence type="ECO:0000259" key="4">
    <source>
        <dbReference type="PROSITE" id="PS50043"/>
    </source>
</evidence>
<dbReference type="InterPro" id="IPR058245">
    <property type="entry name" value="NreC/VraR/RcsB-like_REC"/>
</dbReference>
<feature type="modified residue" description="4-aspartylphosphate" evidence="3">
    <location>
        <position position="63"/>
    </location>
</feature>
<organism evidence="6 7">
    <name type="scientific">Vibrio aquaticus</name>
    <dbReference type="NCBI Taxonomy" id="2496559"/>
    <lineage>
        <taxon>Bacteria</taxon>
        <taxon>Pseudomonadati</taxon>
        <taxon>Pseudomonadota</taxon>
        <taxon>Gammaproteobacteria</taxon>
        <taxon>Vibrionales</taxon>
        <taxon>Vibrionaceae</taxon>
        <taxon>Vibrio</taxon>
    </lineage>
</organism>
<dbReference type="GO" id="GO:0003677">
    <property type="term" value="F:DNA binding"/>
    <property type="evidence" value="ECO:0007669"/>
    <property type="project" value="UniProtKB-KW"/>
</dbReference>
<dbReference type="PRINTS" id="PR00038">
    <property type="entry name" value="HTHLUXR"/>
</dbReference>
<dbReference type="SUPFAM" id="SSF52172">
    <property type="entry name" value="CheY-like"/>
    <property type="match status" value="1"/>
</dbReference>
<protein>
    <submittedName>
        <fullName evidence="6">Response regulator transcription factor</fullName>
    </submittedName>
</protein>
<dbReference type="InterPro" id="IPR016032">
    <property type="entry name" value="Sig_transdc_resp-reg_C-effctor"/>
</dbReference>
<dbReference type="PROSITE" id="PS50110">
    <property type="entry name" value="RESPONSE_REGULATORY"/>
    <property type="match status" value="1"/>
</dbReference>
<keyword evidence="7" id="KW-1185">Reference proteome</keyword>
<dbReference type="CDD" id="cd06170">
    <property type="entry name" value="LuxR_C_like"/>
    <property type="match status" value="1"/>
</dbReference>
<dbReference type="Proteomes" id="UP000268973">
    <property type="component" value="Unassembled WGS sequence"/>
</dbReference>
<dbReference type="GO" id="GO:0006355">
    <property type="term" value="P:regulation of DNA-templated transcription"/>
    <property type="evidence" value="ECO:0007669"/>
    <property type="project" value="InterPro"/>
</dbReference>
<evidence type="ECO:0000313" key="6">
    <source>
        <dbReference type="EMBL" id="RTZ17525.1"/>
    </source>
</evidence>
<proteinExistence type="predicted"/>
<feature type="domain" description="Response regulatory" evidence="5">
    <location>
        <begin position="12"/>
        <end position="128"/>
    </location>
</feature>
<dbReference type="Gene3D" id="3.40.50.2300">
    <property type="match status" value="1"/>
</dbReference>
<dbReference type="PROSITE" id="PS50043">
    <property type="entry name" value="HTH_LUXR_2"/>
    <property type="match status" value="1"/>
</dbReference>
<dbReference type="Pfam" id="PF00196">
    <property type="entry name" value="GerE"/>
    <property type="match status" value="1"/>
</dbReference>
<keyword evidence="1 3" id="KW-0597">Phosphoprotein</keyword>
<dbReference type="InterPro" id="IPR001789">
    <property type="entry name" value="Sig_transdc_resp-reg_receiver"/>
</dbReference>
<sequence length="210" mass="23908">MPLRKHTQVTTRCLIYDDHPIVCESLKVYIKRLDFIDTVESVSTYKEALEMIKSGHFNLLLLDINLEEADGFEFFRRIQAHGYSGRTLFLSSYTQAYCVRTAFELGADGYIAKSESTDVIVKAISDITRGFSYFKYGEHMQSGSENRSLSSRETVVLNYLMEGRCNKDIAEMLGLSAKTISTYKARILKKHGVRSVIEIINKNDTHNPPT</sequence>
<dbReference type="SUPFAM" id="SSF46894">
    <property type="entry name" value="C-terminal effector domain of the bipartite response regulators"/>
    <property type="match status" value="1"/>
</dbReference>
<dbReference type="InterPro" id="IPR039420">
    <property type="entry name" value="WalR-like"/>
</dbReference>
<dbReference type="AlphaFoldDB" id="A0A3S0PQT5"/>
<gene>
    <name evidence="6" type="ORF">EJ063_01710</name>
</gene>
<evidence type="ECO:0000313" key="7">
    <source>
        <dbReference type="Proteomes" id="UP000268973"/>
    </source>
</evidence>
<reference evidence="6 7" key="1">
    <citation type="submission" date="2018-12" db="EMBL/GenBank/DDBJ databases">
        <title>Vibrio sp. isolated from China Sea.</title>
        <authorList>
            <person name="Li Y."/>
        </authorList>
    </citation>
    <scope>NUCLEOTIDE SEQUENCE [LARGE SCALE GENOMIC DNA]</scope>
    <source>
        <strain evidence="6 7">BEI207</strain>
    </source>
</reference>
<evidence type="ECO:0000256" key="3">
    <source>
        <dbReference type="PROSITE-ProRule" id="PRU00169"/>
    </source>
</evidence>
<name>A0A3S0PQT5_9VIBR</name>